<comment type="caution">
    <text evidence="1">The sequence shown here is derived from an EMBL/GenBank/DDBJ whole genome shotgun (WGS) entry which is preliminary data.</text>
</comment>
<keyword evidence="2" id="KW-1185">Reference proteome</keyword>
<organism evidence="1 2">
    <name type="scientific">Portunus trituberculatus</name>
    <name type="common">Swimming crab</name>
    <name type="synonym">Neptunus trituberculatus</name>
    <dbReference type="NCBI Taxonomy" id="210409"/>
    <lineage>
        <taxon>Eukaryota</taxon>
        <taxon>Metazoa</taxon>
        <taxon>Ecdysozoa</taxon>
        <taxon>Arthropoda</taxon>
        <taxon>Crustacea</taxon>
        <taxon>Multicrustacea</taxon>
        <taxon>Malacostraca</taxon>
        <taxon>Eumalacostraca</taxon>
        <taxon>Eucarida</taxon>
        <taxon>Decapoda</taxon>
        <taxon>Pleocyemata</taxon>
        <taxon>Brachyura</taxon>
        <taxon>Eubrachyura</taxon>
        <taxon>Portunoidea</taxon>
        <taxon>Portunidae</taxon>
        <taxon>Portuninae</taxon>
        <taxon>Portunus</taxon>
    </lineage>
</organism>
<evidence type="ECO:0000313" key="1">
    <source>
        <dbReference type="EMBL" id="MPC84648.1"/>
    </source>
</evidence>
<dbReference type="AlphaFoldDB" id="A0A5B7IVI1"/>
<dbReference type="Proteomes" id="UP000324222">
    <property type="component" value="Unassembled WGS sequence"/>
</dbReference>
<gene>
    <name evidence="1" type="ORF">E2C01_079393</name>
</gene>
<dbReference type="EMBL" id="VSRR010066006">
    <property type="protein sequence ID" value="MPC84648.1"/>
    <property type="molecule type" value="Genomic_DNA"/>
</dbReference>
<sequence>MAILLPLFIHVSPLYLLYEFSILPSRYLSLLSLCLFSFRSPITFFFSLSVCHFCPNKSLSFPLSLPPSRHFPPVSRRPDVPLNNAHHCAVGFCIHTCFLAAFYHIPSFICFVYLPYDAMECV</sequence>
<accession>A0A5B7IVI1</accession>
<reference evidence="1 2" key="1">
    <citation type="submission" date="2019-05" db="EMBL/GenBank/DDBJ databases">
        <title>Another draft genome of Portunus trituberculatus and its Hox gene families provides insights of decapod evolution.</title>
        <authorList>
            <person name="Jeong J.-H."/>
            <person name="Song I."/>
            <person name="Kim S."/>
            <person name="Choi T."/>
            <person name="Kim D."/>
            <person name="Ryu S."/>
            <person name="Kim W."/>
        </authorList>
    </citation>
    <scope>NUCLEOTIDE SEQUENCE [LARGE SCALE GENOMIC DNA]</scope>
    <source>
        <tissue evidence="1">Muscle</tissue>
    </source>
</reference>
<protein>
    <submittedName>
        <fullName evidence="1">Uncharacterized protein</fullName>
    </submittedName>
</protein>
<proteinExistence type="predicted"/>
<name>A0A5B7IVI1_PORTR</name>
<evidence type="ECO:0000313" key="2">
    <source>
        <dbReference type="Proteomes" id="UP000324222"/>
    </source>
</evidence>